<evidence type="ECO:0000313" key="1">
    <source>
        <dbReference type="EMBL" id="UTT44297.1"/>
    </source>
</evidence>
<proteinExistence type="predicted"/>
<sequence length="251" mass="29693">METISLMFCFEQDIGTRSHAENFLELLNQFEVQLSRVGFFEPVKQSFTTEIFKEMWIEGLEDTYSFIGRLEKRQSYTNIYPRGGLSGSAGFHFAISKQQFQLEQTKWTDLFRFVCETWRPYRASIELDLDRDVFVDTDQLLNETMFWTYERDDFWFLKVREVSWINYWSHALLEHGNIETIEAFDWVAVDTGADGTYFQLTEAFDDICFVARREAARTHIGPGILLEKVIDEDLMREAERLRSSDFSFDDV</sequence>
<protein>
    <recommendedName>
        <fullName evidence="3">YubB ferredoxin-like domain-containing protein</fullName>
    </recommendedName>
</protein>
<accession>A0ABY5FSV4</accession>
<organism evidence="1 2">
    <name type="scientific">Exiguobacterium aurantiacum</name>
    <dbReference type="NCBI Taxonomy" id="33987"/>
    <lineage>
        <taxon>Bacteria</taxon>
        <taxon>Bacillati</taxon>
        <taxon>Bacillota</taxon>
        <taxon>Bacilli</taxon>
        <taxon>Bacillales</taxon>
        <taxon>Bacillales Family XII. Incertae Sedis</taxon>
        <taxon>Exiguobacterium</taxon>
    </lineage>
</organism>
<dbReference type="EMBL" id="CP101462">
    <property type="protein sequence ID" value="UTT44297.1"/>
    <property type="molecule type" value="Genomic_DNA"/>
</dbReference>
<evidence type="ECO:0008006" key="3">
    <source>
        <dbReference type="Google" id="ProtNLM"/>
    </source>
</evidence>
<dbReference type="RefSeq" id="WP_255178548.1">
    <property type="nucleotide sequence ID" value="NZ_CP101462.1"/>
</dbReference>
<evidence type="ECO:0000313" key="2">
    <source>
        <dbReference type="Proteomes" id="UP001060325"/>
    </source>
</evidence>
<gene>
    <name evidence="1" type="ORF">NMQ00_07310</name>
</gene>
<keyword evidence="2" id="KW-1185">Reference proteome</keyword>
<name>A0ABY5FSV4_9BACL</name>
<reference evidence="1" key="1">
    <citation type="submission" date="2022-07" db="EMBL/GenBank/DDBJ databases">
        <title>Complete genome of CX2.</title>
        <authorList>
            <person name="Cao G."/>
        </authorList>
    </citation>
    <scope>NUCLEOTIDE SEQUENCE</scope>
    <source>
        <strain evidence="1">CX2</strain>
    </source>
</reference>
<dbReference type="Proteomes" id="UP001060325">
    <property type="component" value="Chromosome"/>
</dbReference>